<evidence type="ECO:0000256" key="2">
    <source>
        <dbReference type="ARBA" id="ARBA00023315"/>
    </source>
</evidence>
<reference evidence="5" key="1">
    <citation type="submission" date="2022-11" db="UniProtKB">
        <authorList>
            <consortium name="EnsemblMetazoa"/>
        </authorList>
    </citation>
    <scope>IDENTIFICATION</scope>
</reference>
<dbReference type="Proteomes" id="UP000887568">
    <property type="component" value="Unplaced"/>
</dbReference>
<dbReference type="Gene3D" id="3.40.630.30">
    <property type="match status" value="1"/>
</dbReference>
<dbReference type="PROSITE" id="PS51186">
    <property type="entry name" value="GNAT"/>
    <property type="match status" value="1"/>
</dbReference>
<organism evidence="5 6">
    <name type="scientific">Patiria miniata</name>
    <name type="common">Bat star</name>
    <name type="synonym">Asterina miniata</name>
    <dbReference type="NCBI Taxonomy" id="46514"/>
    <lineage>
        <taxon>Eukaryota</taxon>
        <taxon>Metazoa</taxon>
        <taxon>Echinodermata</taxon>
        <taxon>Eleutherozoa</taxon>
        <taxon>Asterozoa</taxon>
        <taxon>Asteroidea</taxon>
        <taxon>Valvatacea</taxon>
        <taxon>Valvatida</taxon>
        <taxon>Asterinidae</taxon>
        <taxon>Patiria</taxon>
    </lineage>
</organism>
<dbReference type="PANTHER" id="PTHR43792:SF8">
    <property type="entry name" value="[RIBOSOMAL PROTEIN US5]-ALANINE N-ACETYLTRANSFERASE"/>
    <property type="match status" value="1"/>
</dbReference>
<dbReference type="EnsemblMetazoa" id="XM_038190652.1">
    <property type="protein sequence ID" value="XP_038046580.1"/>
    <property type="gene ID" value="LOC119720801"/>
</dbReference>
<comment type="similarity">
    <text evidence="3">Belongs to the acetyltransferase family. RimJ subfamily.</text>
</comment>
<evidence type="ECO:0000256" key="3">
    <source>
        <dbReference type="ARBA" id="ARBA00038502"/>
    </source>
</evidence>
<dbReference type="RefSeq" id="XP_038046580.1">
    <property type="nucleotide sequence ID" value="XM_038190652.1"/>
</dbReference>
<sequence length="200" mass="22311">MESVTSHVDEFFPIALRDSISMRPLRVNDAELFFCALDKNRDFFGKFLPFVADTTAVHHTLEFIKLSQEQEKNATGLTCGIFKEHGSENQPVAEEAIGAVGLKEINLQTKKAELGYWLAEDYNGSGLCTLACKNLIEHGQTIGIQQFVIYTAENNFKSQAVARRLGFQKLPGIIENAEVVNGVSVSHLVFELRLPETLQH</sequence>
<name>A0A913Z6X9_PATMI</name>
<dbReference type="SUPFAM" id="SSF55729">
    <property type="entry name" value="Acyl-CoA N-acyltransferases (Nat)"/>
    <property type="match status" value="1"/>
</dbReference>
<dbReference type="GeneID" id="119720801"/>
<dbReference type="InterPro" id="IPR051531">
    <property type="entry name" value="N-acetyltransferase"/>
</dbReference>
<dbReference type="OMA" id="SQWLAWP"/>
<keyword evidence="2" id="KW-0012">Acyltransferase</keyword>
<keyword evidence="6" id="KW-1185">Reference proteome</keyword>
<accession>A0A913Z6X9</accession>
<evidence type="ECO:0000256" key="1">
    <source>
        <dbReference type="ARBA" id="ARBA00022679"/>
    </source>
</evidence>
<proteinExistence type="inferred from homology"/>
<dbReference type="Pfam" id="PF13302">
    <property type="entry name" value="Acetyltransf_3"/>
    <property type="match status" value="1"/>
</dbReference>
<keyword evidence="1" id="KW-0808">Transferase</keyword>
<dbReference type="OrthoDB" id="9995487at2759"/>
<dbReference type="GO" id="GO:0016747">
    <property type="term" value="F:acyltransferase activity, transferring groups other than amino-acyl groups"/>
    <property type="evidence" value="ECO:0007669"/>
    <property type="project" value="InterPro"/>
</dbReference>
<dbReference type="InterPro" id="IPR016181">
    <property type="entry name" value="Acyl_CoA_acyltransferase"/>
</dbReference>
<evidence type="ECO:0000259" key="4">
    <source>
        <dbReference type="PROSITE" id="PS51186"/>
    </source>
</evidence>
<dbReference type="InterPro" id="IPR000182">
    <property type="entry name" value="GNAT_dom"/>
</dbReference>
<evidence type="ECO:0000313" key="6">
    <source>
        <dbReference type="Proteomes" id="UP000887568"/>
    </source>
</evidence>
<dbReference type="PANTHER" id="PTHR43792">
    <property type="entry name" value="GNAT FAMILY, PUTATIVE (AFU_ORTHOLOGUE AFUA_3G00765)-RELATED-RELATED"/>
    <property type="match status" value="1"/>
</dbReference>
<dbReference type="AlphaFoldDB" id="A0A913Z6X9"/>
<feature type="domain" description="N-acetyltransferase" evidence="4">
    <location>
        <begin position="48"/>
        <end position="195"/>
    </location>
</feature>
<protein>
    <recommendedName>
        <fullName evidence="4">N-acetyltransferase domain-containing protein</fullName>
    </recommendedName>
</protein>
<evidence type="ECO:0000313" key="5">
    <source>
        <dbReference type="EnsemblMetazoa" id="XP_038046580.1"/>
    </source>
</evidence>